<gene>
    <name evidence="2" type="ORF">IBLFYP30_01327</name>
</gene>
<dbReference type="AlphaFoldDB" id="A0A6N3AN69"/>
<evidence type="ECO:0000256" key="1">
    <source>
        <dbReference type="SAM" id="Phobius"/>
    </source>
</evidence>
<organism evidence="2">
    <name type="scientific">Intestinibacter bartlettii</name>
    <dbReference type="NCBI Taxonomy" id="261299"/>
    <lineage>
        <taxon>Bacteria</taxon>
        <taxon>Bacillati</taxon>
        <taxon>Bacillota</taxon>
        <taxon>Clostridia</taxon>
        <taxon>Peptostreptococcales</taxon>
        <taxon>Peptostreptococcaceae</taxon>
        <taxon>Intestinibacter</taxon>
    </lineage>
</organism>
<keyword evidence="1" id="KW-0812">Transmembrane</keyword>
<feature type="transmembrane region" description="Helical" evidence="1">
    <location>
        <begin position="186"/>
        <end position="205"/>
    </location>
</feature>
<dbReference type="NCBIfam" id="NF038403">
    <property type="entry name" value="perm_prefix_1"/>
    <property type="match status" value="1"/>
</dbReference>
<keyword evidence="1" id="KW-1133">Transmembrane helix</keyword>
<dbReference type="EMBL" id="CACRUE010000022">
    <property type="protein sequence ID" value="VYT92203.1"/>
    <property type="molecule type" value="Genomic_DNA"/>
</dbReference>
<feature type="transmembrane region" description="Helical" evidence="1">
    <location>
        <begin position="160"/>
        <end position="180"/>
    </location>
</feature>
<keyword evidence="1" id="KW-0472">Membrane</keyword>
<dbReference type="RefSeq" id="WP_024038022.1">
    <property type="nucleotide sequence ID" value="NZ_CACRUE010000022.1"/>
</dbReference>
<accession>A0A6N3AN69</accession>
<feature type="transmembrane region" description="Helical" evidence="1">
    <location>
        <begin position="83"/>
        <end position="102"/>
    </location>
</feature>
<proteinExistence type="predicted"/>
<evidence type="ECO:0000313" key="2">
    <source>
        <dbReference type="EMBL" id="VYT92203.1"/>
    </source>
</evidence>
<feature type="transmembrane region" description="Helical" evidence="1">
    <location>
        <begin position="108"/>
        <end position="126"/>
    </location>
</feature>
<protein>
    <submittedName>
        <fullName evidence="2">Uncharacterized protein</fullName>
    </submittedName>
</protein>
<name>A0A6N3AN69_9FIRM</name>
<reference evidence="2" key="1">
    <citation type="submission" date="2019-11" db="EMBL/GenBank/DDBJ databases">
        <authorList>
            <person name="Feng L."/>
        </authorList>
    </citation>
    <scope>NUCLEOTIDE SEQUENCE</scope>
    <source>
        <strain evidence="2">IbartlettiiLFYP30</strain>
    </source>
</reference>
<sequence length="287" mass="33725">MDLQKNSIDLFLQSVCRFVWDDEKARDIQDELKDHISSYIEEYMDDGMNIDDATNEALKQMGDPNVLSEFYKEKILPKRKWKLFLLGFACVLLIYSSIIMSQTKGFEIFFYVIALSITLFYVSMVYDFRETNKIRKSISEKEAVFFIRNQKKFCINNTNYKIGILVVILAIINLVFNIFSLNVPKAFALCYCFMPLIFILLNCSIGDNDISAVYEDGIFICDRFLYWNNIKGYRYSKQNFDNKEYNFLEIKVSEKAFGSKSILISTSQMALIDEFFKSKNINKVRYF</sequence>
<dbReference type="InterPro" id="IPR047928">
    <property type="entry name" value="Perm_prefix_1"/>
</dbReference>